<keyword evidence="3" id="KW-0378">Hydrolase</keyword>
<feature type="transmembrane region" description="Helical" evidence="1">
    <location>
        <begin position="62"/>
        <end position="82"/>
    </location>
</feature>
<feature type="transmembrane region" description="Helical" evidence="1">
    <location>
        <begin position="161"/>
        <end position="179"/>
    </location>
</feature>
<name>A0AAU8MXZ5_9GAMM</name>
<feature type="domain" description="CAAX prenyl protease 2/Lysostaphin resistance protein A-like" evidence="2">
    <location>
        <begin position="99"/>
        <end position="198"/>
    </location>
</feature>
<protein>
    <submittedName>
        <fullName evidence="3">CPBP family intramembrane glutamic endopeptidase</fullName>
        <ecNumber evidence="3">3.4.-.-</ecNumber>
    </submittedName>
</protein>
<feature type="transmembrane region" description="Helical" evidence="1">
    <location>
        <begin position="191"/>
        <end position="210"/>
    </location>
</feature>
<dbReference type="InterPro" id="IPR003675">
    <property type="entry name" value="Rce1/LyrA-like_dom"/>
</dbReference>
<keyword evidence="1" id="KW-0812">Transmembrane</keyword>
<proteinExistence type="predicted"/>
<dbReference type="Pfam" id="PF02517">
    <property type="entry name" value="Rce1-like"/>
    <property type="match status" value="1"/>
</dbReference>
<evidence type="ECO:0000256" key="1">
    <source>
        <dbReference type="SAM" id="Phobius"/>
    </source>
</evidence>
<gene>
    <name evidence="3" type="ORF">ABU614_10170</name>
</gene>
<dbReference type="PANTHER" id="PTHR35797">
    <property type="entry name" value="PROTEASE-RELATED"/>
    <property type="match status" value="1"/>
</dbReference>
<dbReference type="InterPro" id="IPR042150">
    <property type="entry name" value="MmRce1-like"/>
</dbReference>
<dbReference type="AlphaFoldDB" id="A0AAU8MXZ5"/>
<sequence length="264" mass="27990">MFFAVAFAVPWLGWTLLDHAALSLWLFPLFVSLAGFAAAWAEGGRAGLAALCRRTLRLRGTLRWILAAALIPPTLGAGYLLIQGIPLNALRPAFDIGLATTLAAAIVTGPLAEEFGWRGYLQPALLQRLSPLATALLIAAAWSLWHVPLFGAAVFGSVESSLRYVGYLAVWSVFLVYLVERGGGSVWPAVALHWAANVHANVLGALFPSVDGSLLPGGSKGLGTYLIVTAAFVAVHWRFFAHRDAAMPVAAEAAAPGPTRQAER</sequence>
<dbReference type="RefSeq" id="WP_363800452.1">
    <property type="nucleotide sequence ID" value="NZ_CP159925.1"/>
</dbReference>
<feature type="transmembrane region" description="Helical" evidence="1">
    <location>
        <begin position="94"/>
        <end position="112"/>
    </location>
</feature>
<keyword evidence="1" id="KW-0472">Membrane</keyword>
<dbReference type="PANTHER" id="PTHR35797:SF1">
    <property type="entry name" value="PROTEASE"/>
    <property type="match status" value="1"/>
</dbReference>
<feature type="transmembrane region" description="Helical" evidence="1">
    <location>
        <begin position="132"/>
        <end position="155"/>
    </location>
</feature>
<dbReference type="EMBL" id="CP159925">
    <property type="protein sequence ID" value="XCO77123.1"/>
    <property type="molecule type" value="Genomic_DNA"/>
</dbReference>
<keyword evidence="1" id="KW-1133">Transmembrane helix</keyword>
<dbReference type="GO" id="GO:0080120">
    <property type="term" value="P:CAAX-box protein maturation"/>
    <property type="evidence" value="ECO:0007669"/>
    <property type="project" value="UniProtKB-ARBA"/>
</dbReference>
<dbReference type="EC" id="3.4.-.-" evidence="3"/>
<evidence type="ECO:0000313" key="3">
    <source>
        <dbReference type="EMBL" id="XCO77123.1"/>
    </source>
</evidence>
<accession>A0AAU8MXZ5</accession>
<evidence type="ECO:0000259" key="2">
    <source>
        <dbReference type="Pfam" id="PF02517"/>
    </source>
</evidence>
<feature type="transmembrane region" description="Helical" evidence="1">
    <location>
        <begin position="20"/>
        <end position="41"/>
    </location>
</feature>
<organism evidence="3">
    <name type="scientific">Lysobacter firmicutimachus</name>
    <dbReference type="NCBI Taxonomy" id="1792846"/>
    <lineage>
        <taxon>Bacteria</taxon>
        <taxon>Pseudomonadati</taxon>
        <taxon>Pseudomonadota</taxon>
        <taxon>Gammaproteobacteria</taxon>
        <taxon>Lysobacterales</taxon>
        <taxon>Lysobacteraceae</taxon>
        <taxon>Lysobacter</taxon>
    </lineage>
</organism>
<feature type="transmembrane region" description="Helical" evidence="1">
    <location>
        <begin position="222"/>
        <end position="240"/>
    </location>
</feature>
<reference evidence="3" key="1">
    <citation type="submission" date="2024-06" db="EMBL/GenBank/DDBJ databases">
        <authorList>
            <person name="Li S."/>
        </authorList>
    </citation>
    <scope>NUCLEOTIDE SEQUENCE</scope>
    <source>
        <strain evidence="3">SR10</strain>
    </source>
</reference>
<dbReference type="GO" id="GO:0004175">
    <property type="term" value="F:endopeptidase activity"/>
    <property type="evidence" value="ECO:0007669"/>
    <property type="project" value="UniProtKB-ARBA"/>
</dbReference>